<sequence length="177" mass="19701">MTDLDGLWVADRARQNEAYERVMAATRDAAVPWADALWPVAVARLGDADNHSRAIAAQVLCNLAAHDRSGRIAGDLDALIEVTRDPRFVTARHCLRALWRIGLAGDVERALIVAALGRRYREAATEKNGTLIRSDIIESLRLLRDATADPAVEPLARELIALEDDPKYRKKYAGHWR</sequence>
<accession>A0AAE3YKK6</accession>
<dbReference type="SUPFAM" id="SSF48371">
    <property type="entry name" value="ARM repeat"/>
    <property type="match status" value="1"/>
</dbReference>
<keyword evidence="2" id="KW-1185">Reference proteome</keyword>
<name>A0AAE3YKK6_9ACTN</name>
<dbReference type="Gene3D" id="1.25.10.10">
    <property type="entry name" value="Leucine-rich Repeat Variant"/>
    <property type="match status" value="1"/>
</dbReference>
<dbReference type="RefSeq" id="WP_310363181.1">
    <property type="nucleotide sequence ID" value="NZ_JAVDYB010000001.1"/>
</dbReference>
<evidence type="ECO:0000313" key="1">
    <source>
        <dbReference type="EMBL" id="MDR7274006.1"/>
    </source>
</evidence>
<gene>
    <name evidence="1" type="ORF">J2S41_000784</name>
</gene>
<dbReference type="InterPro" id="IPR011989">
    <property type="entry name" value="ARM-like"/>
</dbReference>
<dbReference type="EMBL" id="JAVDYB010000001">
    <property type="protein sequence ID" value="MDR7274006.1"/>
    <property type="molecule type" value="Genomic_DNA"/>
</dbReference>
<dbReference type="Proteomes" id="UP001183643">
    <property type="component" value="Unassembled WGS sequence"/>
</dbReference>
<dbReference type="InterPro" id="IPR016024">
    <property type="entry name" value="ARM-type_fold"/>
</dbReference>
<comment type="caution">
    <text evidence="1">The sequence shown here is derived from an EMBL/GenBank/DDBJ whole genome shotgun (WGS) entry which is preliminary data.</text>
</comment>
<reference evidence="1" key="1">
    <citation type="submission" date="2023-07" db="EMBL/GenBank/DDBJ databases">
        <title>Sequencing the genomes of 1000 actinobacteria strains.</title>
        <authorList>
            <person name="Klenk H.-P."/>
        </authorList>
    </citation>
    <scope>NUCLEOTIDE SEQUENCE</scope>
    <source>
        <strain evidence="1">DSM 44707</strain>
    </source>
</reference>
<evidence type="ECO:0000313" key="2">
    <source>
        <dbReference type="Proteomes" id="UP001183643"/>
    </source>
</evidence>
<protein>
    <submittedName>
        <fullName evidence="1">Uncharacterized protein</fullName>
    </submittedName>
</protein>
<organism evidence="1 2">
    <name type="scientific">Catenuloplanes atrovinosus</name>
    <dbReference type="NCBI Taxonomy" id="137266"/>
    <lineage>
        <taxon>Bacteria</taxon>
        <taxon>Bacillati</taxon>
        <taxon>Actinomycetota</taxon>
        <taxon>Actinomycetes</taxon>
        <taxon>Micromonosporales</taxon>
        <taxon>Micromonosporaceae</taxon>
        <taxon>Catenuloplanes</taxon>
    </lineage>
</organism>
<dbReference type="AlphaFoldDB" id="A0AAE3YKK6"/>
<proteinExistence type="predicted"/>